<dbReference type="Proteomes" id="UP000199199">
    <property type="component" value="Unassembled WGS sequence"/>
</dbReference>
<feature type="transmembrane region" description="Helical" evidence="1">
    <location>
        <begin position="34"/>
        <end position="57"/>
    </location>
</feature>
<organism evidence="2 3">
    <name type="scientific">Halostagnicola kamekurae</name>
    <dbReference type="NCBI Taxonomy" id="619731"/>
    <lineage>
        <taxon>Archaea</taxon>
        <taxon>Methanobacteriati</taxon>
        <taxon>Methanobacteriota</taxon>
        <taxon>Stenosarchaea group</taxon>
        <taxon>Halobacteria</taxon>
        <taxon>Halobacteriales</taxon>
        <taxon>Natrialbaceae</taxon>
        <taxon>Halostagnicola</taxon>
    </lineage>
</organism>
<reference evidence="3" key="1">
    <citation type="submission" date="2016-10" db="EMBL/GenBank/DDBJ databases">
        <authorList>
            <person name="Varghese N."/>
            <person name="Submissions S."/>
        </authorList>
    </citation>
    <scope>NUCLEOTIDE SEQUENCE [LARGE SCALE GENOMIC DNA]</scope>
    <source>
        <strain evidence="3">DSM 22427</strain>
    </source>
</reference>
<feature type="transmembrane region" description="Helical" evidence="1">
    <location>
        <begin position="143"/>
        <end position="170"/>
    </location>
</feature>
<sequence length="543" mass="56563">MQSWVDASVRIARIEWRRRQREAAAGTQRTRRRVTLVATVALAVVFGALSRSAGASIATSGSIPLDVLGIGVTLLFGVLAMRSSNLAHARFEGLEPAFLLTTVPTRAPALGLLVFVFARIGVFLVGPAAGVAVGAALGLRSPLVAPTMLVAIAGITALAVAVGVAGRLAAQLIGRRLSRGSFYRDLLVVFGWVPVLLAWLVLDSMSVPVGSLLERFDSLPVTWIVDLAFLGATGLGADTVRALAAIGTLTLAVPLFVGLTTVLVRRIWEQEPGGSTGPHGSHSLVTEGWIEKLLGDHVSRATLTVARERWLIERRVPRGLLSMGYAFLFVGVLVLPALIVGGSANIPLVLLAVATGLSAAIAFASDPVGTEYRVMTMLLTSVPARQFVTGLVVASTVVGTVFAVPVALIGFASPADLLAAVLIALVTVAISACAASVSIAVGLGIERYEFFPVPFFFTDVPIYAEVGVQSFVRAGSILAIVSLVAAPALLGNLEPVYELAAAIGLPGGIVQIGSILVTIALAVAVSKSAYRSAVGRYRDYQIR</sequence>
<dbReference type="EMBL" id="FOZS01000002">
    <property type="protein sequence ID" value="SFS78888.1"/>
    <property type="molecule type" value="Genomic_DNA"/>
</dbReference>
<feature type="transmembrane region" description="Helical" evidence="1">
    <location>
        <begin position="502"/>
        <end position="526"/>
    </location>
</feature>
<name>A0A1I6SQ19_9EURY</name>
<feature type="transmembrane region" description="Helical" evidence="1">
    <location>
        <begin position="110"/>
        <end position="137"/>
    </location>
</feature>
<keyword evidence="1" id="KW-0812">Transmembrane</keyword>
<evidence type="ECO:0000313" key="2">
    <source>
        <dbReference type="EMBL" id="SFS78888.1"/>
    </source>
</evidence>
<keyword evidence="1" id="KW-0472">Membrane</keyword>
<evidence type="ECO:0000256" key="1">
    <source>
        <dbReference type="SAM" id="Phobius"/>
    </source>
</evidence>
<gene>
    <name evidence="2" type="ORF">SAMN04488556_2828</name>
</gene>
<evidence type="ECO:0000313" key="3">
    <source>
        <dbReference type="Proteomes" id="UP000199199"/>
    </source>
</evidence>
<feature type="transmembrane region" description="Helical" evidence="1">
    <location>
        <begin position="387"/>
        <end position="411"/>
    </location>
</feature>
<evidence type="ECO:0008006" key="4">
    <source>
        <dbReference type="Google" id="ProtNLM"/>
    </source>
</evidence>
<accession>A0A1I6SQ19</accession>
<feature type="transmembrane region" description="Helical" evidence="1">
    <location>
        <begin position="319"/>
        <end position="340"/>
    </location>
</feature>
<keyword evidence="1" id="KW-1133">Transmembrane helix</keyword>
<feature type="transmembrane region" description="Helical" evidence="1">
    <location>
        <begin position="63"/>
        <end position="81"/>
    </location>
</feature>
<feature type="transmembrane region" description="Helical" evidence="1">
    <location>
        <begin position="182"/>
        <end position="202"/>
    </location>
</feature>
<feature type="transmembrane region" description="Helical" evidence="1">
    <location>
        <begin position="471"/>
        <end position="490"/>
    </location>
</feature>
<feature type="transmembrane region" description="Helical" evidence="1">
    <location>
        <begin position="417"/>
        <end position="445"/>
    </location>
</feature>
<keyword evidence="3" id="KW-1185">Reference proteome</keyword>
<protein>
    <recommendedName>
        <fullName evidence="4">ABC-2 type transport system permease protein</fullName>
    </recommendedName>
</protein>
<feature type="transmembrane region" description="Helical" evidence="1">
    <location>
        <begin position="242"/>
        <end position="264"/>
    </location>
</feature>
<feature type="transmembrane region" description="Helical" evidence="1">
    <location>
        <begin position="346"/>
        <end position="366"/>
    </location>
</feature>
<proteinExistence type="predicted"/>
<dbReference type="AlphaFoldDB" id="A0A1I6SQ19"/>